<evidence type="ECO:0000313" key="1">
    <source>
        <dbReference type="EMBL" id="OGX84252.1"/>
    </source>
</evidence>
<evidence type="ECO:0000313" key="2">
    <source>
        <dbReference type="Proteomes" id="UP000176294"/>
    </source>
</evidence>
<dbReference type="AlphaFoldDB" id="A0A1G1T047"/>
<reference evidence="1 2" key="1">
    <citation type="submission" date="2016-08" db="EMBL/GenBank/DDBJ databases">
        <title>Hymenobacter coccineus sp. nov., Hymenobacter lapidarius sp. nov. and Hymenobacter glacialis sp. nov., isolated from Antarctic soil.</title>
        <authorList>
            <person name="Sedlacek I."/>
            <person name="Kralova S."/>
            <person name="Kyrova K."/>
            <person name="Maslanova I."/>
            <person name="Stankova E."/>
            <person name="Vrbovska V."/>
            <person name="Nemec M."/>
            <person name="Bartak M."/>
            <person name="Svec P."/>
            <person name="Busse H.-J."/>
            <person name="Pantucek R."/>
        </authorList>
    </citation>
    <scope>NUCLEOTIDE SEQUENCE [LARGE SCALE GENOMIC DNA]</scope>
    <source>
        <strain evidence="1 2">CCM 8643</strain>
    </source>
</reference>
<protein>
    <submittedName>
        <fullName evidence="1">Uncharacterized protein</fullName>
    </submittedName>
</protein>
<comment type="caution">
    <text evidence="1">The sequence shown here is derived from an EMBL/GenBank/DDBJ whole genome shotgun (WGS) entry which is preliminary data.</text>
</comment>
<organism evidence="1 2">
    <name type="scientific">Hymenobacter lapidarius</name>
    <dbReference type="NCBI Taxonomy" id="1908237"/>
    <lineage>
        <taxon>Bacteria</taxon>
        <taxon>Pseudomonadati</taxon>
        <taxon>Bacteroidota</taxon>
        <taxon>Cytophagia</taxon>
        <taxon>Cytophagales</taxon>
        <taxon>Hymenobacteraceae</taxon>
        <taxon>Hymenobacter</taxon>
    </lineage>
</organism>
<dbReference type="RefSeq" id="WP_125921680.1">
    <property type="nucleotide sequence ID" value="NZ_MDZB01000121.1"/>
</dbReference>
<sequence>MFAQTSTSDPKPSQAVVEYLNRFQLIIKKEALYADSINWGQLSREVTEKSRGLVTLKECRPVIDHILRTLRNAGDKHSFFMPKEKVASEASSSNNGKQAESRYLGDGVGYLKIPAFTSFDSSARRAFTQSIRSQIEALQTQNKLTG</sequence>
<keyword evidence="2" id="KW-1185">Reference proteome</keyword>
<gene>
    <name evidence="1" type="ORF">BEN47_16495</name>
</gene>
<proteinExistence type="predicted"/>
<dbReference type="EMBL" id="MDZB01000121">
    <property type="protein sequence ID" value="OGX84252.1"/>
    <property type="molecule type" value="Genomic_DNA"/>
</dbReference>
<dbReference type="Proteomes" id="UP000176294">
    <property type="component" value="Unassembled WGS sequence"/>
</dbReference>
<name>A0A1G1T047_9BACT</name>
<dbReference type="STRING" id="1908237.BEN47_16495"/>
<accession>A0A1G1T047</accession>